<dbReference type="HOGENOM" id="CLU_3068301_0_0_1"/>
<dbReference type="KEGG" id="bor:COCMIDRAFT_81017"/>
<keyword evidence="2" id="KW-1185">Reference proteome</keyword>
<proteinExistence type="predicted"/>
<name>W6ZL61_COCMI</name>
<dbReference type="GeneID" id="19125784"/>
<organism evidence="1 2">
    <name type="scientific">Bipolaris oryzae ATCC 44560</name>
    <dbReference type="NCBI Taxonomy" id="930090"/>
    <lineage>
        <taxon>Eukaryota</taxon>
        <taxon>Fungi</taxon>
        <taxon>Dikarya</taxon>
        <taxon>Ascomycota</taxon>
        <taxon>Pezizomycotina</taxon>
        <taxon>Dothideomycetes</taxon>
        <taxon>Pleosporomycetidae</taxon>
        <taxon>Pleosporales</taxon>
        <taxon>Pleosporineae</taxon>
        <taxon>Pleosporaceae</taxon>
        <taxon>Bipolaris</taxon>
    </lineage>
</organism>
<evidence type="ECO:0000313" key="2">
    <source>
        <dbReference type="Proteomes" id="UP000054032"/>
    </source>
</evidence>
<protein>
    <submittedName>
        <fullName evidence="1">Uncharacterized protein</fullName>
    </submittedName>
</protein>
<evidence type="ECO:0000313" key="1">
    <source>
        <dbReference type="EMBL" id="EUC50805.1"/>
    </source>
</evidence>
<accession>W6ZL61</accession>
<reference evidence="1 2" key="1">
    <citation type="journal article" date="2013" name="PLoS Genet.">
        <title>Comparative genome structure, secondary metabolite, and effector coding capacity across Cochliobolus pathogens.</title>
        <authorList>
            <person name="Condon B.J."/>
            <person name="Leng Y."/>
            <person name="Wu D."/>
            <person name="Bushley K.E."/>
            <person name="Ohm R.A."/>
            <person name="Otillar R."/>
            <person name="Martin J."/>
            <person name="Schackwitz W."/>
            <person name="Grimwood J."/>
            <person name="MohdZainudin N."/>
            <person name="Xue C."/>
            <person name="Wang R."/>
            <person name="Manning V.A."/>
            <person name="Dhillon B."/>
            <person name="Tu Z.J."/>
            <person name="Steffenson B.J."/>
            <person name="Salamov A."/>
            <person name="Sun H."/>
            <person name="Lowry S."/>
            <person name="LaButti K."/>
            <person name="Han J."/>
            <person name="Copeland A."/>
            <person name="Lindquist E."/>
            <person name="Barry K."/>
            <person name="Schmutz J."/>
            <person name="Baker S.E."/>
            <person name="Ciuffetti L.M."/>
            <person name="Grigoriev I.V."/>
            <person name="Zhong S."/>
            <person name="Turgeon B.G."/>
        </authorList>
    </citation>
    <scope>NUCLEOTIDE SEQUENCE [LARGE SCALE GENOMIC DNA]</scope>
    <source>
        <strain evidence="1 2">ATCC 44560</strain>
    </source>
</reference>
<dbReference type="RefSeq" id="XP_007682769.1">
    <property type="nucleotide sequence ID" value="XM_007684579.1"/>
</dbReference>
<sequence>MPTLTHPPTHLPSSLLLFCRAAPPHGFCIDGQRGGGGKVHVYLTPPTHNMSCG</sequence>
<gene>
    <name evidence="1" type="ORF">COCMIDRAFT_81017</name>
</gene>
<dbReference type="EMBL" id="KI963921">
    <property type="protein sequence ID" value="EUC50805.1"/>
    <property type="molecule type" value="Genomic_DNA"/>
</dbReference>
<dbReference type="AlphaFoldDB" id="W6ZL61"/>
<dbReference type="Proteomes" id="UP000054032">
    <property type="component" value="Unassembled WGS sequence"/>
</dbReference>